<dbReference type="Proteomes" id="UP000265725">
    <property type="component" value="Chromosome"/>
</dbReference>
<evidence type="ECO:0000313" key="3">
    <source>
        <dbReference type="EMBL" id="AYC30236.1"/>
    </source>
</evidence>
<protein>
    <submittedName>
        <fullName evidence="3">Polysaccharide deacetylase</fullName>
    </submittedName>
</protein>
<dbReference type="InterPro" id="IPR011330">
    <property type="entry name" value="Glyco_hydro/deAcase_b/a-brl"/>
</dbReference>
<evidence type="ECO:0000313" key="4">
    <source>
        <dbReference type="Proteomes" id="UP000265725"/>
    </source>
</evidence>
<sequence length="256" mass="28825">MGKHIGGLILAISIIIAGIVYNPFSTDASALHWGFQKASNENQAQAGPQFDALLQKYDAYYKGSASKKTLYLTFDNGYENGKTASILDTLKKEKIHATFFLTGHYVESATELVNRMIKDGHEIGNHTLNHPNMAHLSTEKMIEEWKSFDELLASKTKVKKTRFVRPPEGVFNEEMLRVAKENGYQHMFWSVAFVDWYANKPQGKAYAYNELVKQLHPGAIILMHTVSQDNADALPDFIQTAKEKGYTFSTLDALVK</sequence>
<dbReference type="PANTHER" id="PTHR10587:SF78">
    <property type="entry name" value="PEPTIDOGLYCAN-N-ACETYLMURAMIC ACID DEACETYLASE PDAA"/>
    <property type="match status" value="1"/>
</dbReference>
<name>A0A385YU85_9BACL</name>
<proteinExistence type="predicted"/>
<dbReference type="InterPro" id="IPR002509">
    <property type="entry name" value="NODB_dom"/>
</dbReference>
<accession>A0A385YU85</accession>
<dbReference type="KEGG" id="paek:D3873_10370"/>
<organism evidence="3 4">
    <name type="scientific">Paenisporosarcina cavernae</name>
    <dbReference type="NCBI Taxonomy" id="2320858"/>
    <lineage>
        <taxon>Bacteria</taxon>
        <taxon>Bacillati</taxon>
        <taxon>Bacillota</taxon>
        <taxon>Bacilli</taxon>
        <taxon>Bacillales</taxon>
        <taxon>Caryophanaceae</taxon>
        <taxon>Paenisporosarcina</taxon>
    </lineage>
</organism>
<dbReference type="SUPFAM" id="SSF88713">
    <property type="entry name" value="Glycoside hydrolase/deacetylase"/>
    <property type="match status" value="1"/>
</dbReference>
<gene>
    <name evidence="3" type="ORF">D3873_10370</name>
</gene>
<dbReference type="OrthoDB" id="9812065at2"/>
<feature type="domain" description="NodB homology" evidence="2">
    <location>
        <begin position="68"/>
        <end position="249"/>
    </location>
</feature>
<dbReference type="Gene3D" id="3.20.20.370">
    <property type="entry name" value="Glycoside hydrolase/deacetylase"/>
    <property type="match status" value="1"/>
</dbReference>
<reference evidence="4" key="1">
    <citation type="submission" date="2018-09" db="EMBL/GenBank/DDBJ databases">
        <authorList>
            <person name="Zhu H."/>
        </authorList>
    </citation>
    <scope>NUCLEOTIDE SEQUENCE [LARGE SCALE GENOMIC DNA]</scope>
    <source>
        <strain evidence="4">K2R23-3</strain>
    </source>
</reference>
<feature type="transmembrane region" description="Helical" evidence="1">
    <location>
        <begin position="7"/>
        <end position="24"/>
    </location>
</feature>
<dbReference type="AlphaFoldDB" id="A0A385YU85"/>
<keyword evidence="1" id="KW-0812">Transmembrane</keyword>
<dbReference type="GO" id="GO:0016020">
    <property type="term" value="C:membrane"/>
    <property type="evidence" value="ECO:0007669"/>
    <property type="project" value="TreeGrafter"/>
</dbReference>
<dbReference type="PROSITE" id="PS51677">
    <property type="entry name" value="NODB"/>
    <property type="match status" value="1"/>
</dbReference>
<dbReference type="GO" id="GO:0016810">
    <property type="term" value="F:hydrolase activity, acting on carbon-nitrogen (but not peptide) bonds"/>
    <property type="evidence" value="ECO:0007669"/>
    <property type="project" value="InterPro"/>
</dbReference>
<dbReference type="Pfam" id="PF01522">
    <property type="entry name" value="Polysacc_deac_1"/>
    <property type="match status" value="1"/>
</dbReference>
<dbReference type="EMBL" id="CP032418">
    <property type="protein sequence ID" value="AYC30236.1"/>
    <property type="molecule type" value="Genomic_DNA"/>
</dbReference>
<evidence type="ECO:0000259" key="2">
    <source>
        <dbReference type="PROSITE" id="PS51677"/>
    </source>
</evidence>
<dbReference type="InterPro" id="IPR050248">
    <property type="entry name" value="Polysacc_deacetylase_ArnD"/>
</dbReference>
<dbReference type="PANTHER" id="PTHR10587">
    <property type="entry name" value="GLYCOSYL TRANSFERASE-RELATED"/>
    <property type="match status" value="1"/>
</dbReference>
<keyword evidence="1" id="KW-0472">Membrane</keyword>
<keyword evidence="1" id="KW-1133">Transmembrane helix</keyword>
<dbReference type="GO" id="GO:0005975">
    <property type="term" value="P:carbohydrate metabolic process"/>
    <property type="evidence" value="ECO:0007669"/>
    <property type="project" value="InterPro"/>
</dbReference>
<keyword evidence="4" id="KW-1185">Reference proteome</keyword>
<evidence type="ECO:0000256" key="1">
    <source>
        <dbReference type="SAM" id="Phobius"/>
    </source>
</evidence>